<evidence type="ECO:0000313" key="19">
    <source>
        <dbReference type="Proteomes" id="UP000192907"/>
    </source>
</evidence>
<feature type="transmembrane region" description="Helical" evidence="17">
    <location>
        <begin position="12"/>
        <end position="32"/>
    </location>
</feature>
<keyword evidence="11 17" id="KW-0472">Membrane</keyword>
<evidence type="ECO:0000256" key="14">
    <source>
        <dbReference type="ARBA" id="ARBA00048586"/>
    </source>
</evidence>
<name>A0A1Y6BS35_9BACT</name>
<comment type="similarity">
    <text evidence="3 16">Belongs to the CDP-alcohol phosphatidyltransferase class-I family.</text>
</comment>
<accession>A0A1Y6BS35</accession>
<evidence type="ECO:0000256" key="2">
    <source>
        <dbReference type="ARBA" id="ARBA00005042"/>
    </source>
</evidence>
<evidence type="ECO:0000256" key="3">
    <source>
        <dbReference type="ARBA" id="ARBA00010441"/>
    </source>
</evidence>
<dbReference type="InterPro" id="IPR048254">
    <property type="entry name" value="CDP_ALCOHOL_P_TRANSF_CS"/>
</dbReference>
<dbReference type="STRING" id="1513793.SAMN06296036_107191"/>
<dbReference type="PIRSF" id="PIRSF000847">
    <property type="entry name" value="Phos_ph_gly_syn"/>
    <property type="match status" value="1"/>
</dbReference>
<evidence type="ECO:0000256" key="13">
    <source>
        <dbReference type="ARBA" id="ARBA00023264"/>
    </source>
</evidence>
<evidence type="ECO:0000256" key="7">
    <source>
        <dbReference type="ARBA" id="ARBA00022679"/>
    </source>
</evidence>
<dbReference type="GO" id="GO:0008444">
    <property type="term" value="F:CDP-diacylglycerol-glycerol-3-phosphate 3-phosphatidyltransferase activity"/>
    <property type="evidence" value="ECO:0007669"/>
    <property type="project" value="UniProtKB-UniRule"/>
</dbReference>
<evidence type="ECO:0000256" key="1">
    <source>
        <dbReference type="ARBA" id="ARBA00004141"/>
    </source>
</evidence>
<proteinExistence type="inferred from homology"/>
<evidence type="ECO:0000256" key="9">
    <source>
        <dbReference type="ARBA" id="ARBA00022989"/>
    </source>
</evidence>
<keyword evidence="19" id="KW-1185">Reference proteome</keyword>
<evidence type="ECO:0000256" key="5">
    <source>
        <dbReference type="ARBA" id="ARBA00014944"/>
    </source>
</evidence>
<keyword evidence="10" id="KW-0443">Lipid metabolism</keyword>
<dbReference type="Proteomes" id="UP000192907">
    <property type="component" value="Unassembled WGS sequence"/>
</dbReference>
<evidence type="ECO:0000256" key="17">
    <source>
        <dbReference type="SAM" id="Phobius"/>
    </source>
</evidence>
<dbReference type="InterPro" id="IPR000462">
    <property type="entry name" value="CDP-OH_P_trans"/>
</dbReference>
<keyword evidence="13" id="KW-1208">Phospholipid metabolism</keyword>
<feature type="transmembrane region" description="Helical" evidence="17">
    <location>
        <begin position="81"/>
        <end position="105"/>
    </location>
</feature>
<dbReference type="Pfam" id="PF01066">
    <property type="entry name" value="CDP-OH_P_transf"/>
    <property type="match status" value="1"/>
</dbReference>
<dbReference type="PANTHER" id="PTHR14269">
    <property type="entry name" value="CDP-DIACYLGLYCEROL--GLYCEROL-3-PHOSPHATE 3-PHOSPHATIDYLTRANSFERASE-RELATED"/>
    <property type="match status" value="1"/>
</dbReference>
<evidence type="ECO:0000256" key="4">
    <source>
        <dbReference type="ARBA" id="ARBA00013170"/>
    </source>
</evidence>
<dbReference type="Gene3D" id="1.20.120.1760">
    <property type="match status" value="1"/>
</dbReference>
<keyword evidence="6" id="KW-0444">Lipid biosynthesis</keyword>
<feature type="transmembrane region" description="Helical" evidence="17">
    <location>
        <begin position="38"/>
        <end position="60"/>
    </location>
</feature>
<dbReference type="InterPro" id="IPR043130">
    <property type="entry name" value="CDP-OH_PTrfase_TM_dom"/>
</dbReference>
<evidence type="ECO:0000256" key="12">
    <source>
        <dbReference type="ARBA" id="ARBA00023209"/>
    </source>
</evidence>
<keyword evidence="12" id="KW-0594">Phospholipid biosynthesis</keyword>
<evidence type="ECO:0000256" key="8">
    <source>
        <dbReference type="ARBA" id="ARBA00022692"/>
    </source>
</evidence>
<keyword evidence="8 17" id="KW-0812">Transmembrane</keyword>
<dbReference type="PROSITE" id="PS00379">
    <property type="entry name" value="CDP_ALCOHOL_P_TRANSF"/>
    <property type="match status" value="1"/>
</dbReference>
<keyword evidence="9 17" id="KW-1133">Transmembrane helix</keyword>
<evidence type="ECO:0000256" key="11">
    <source>
        <dbReference type="ARBA" id="ARBA00023136"/>
    </source>
</evidence>
<comment type="catalytic activity">
    <reaction evidence="14">
        <text>a CDP-1,2-diacyl-sn-glycerol + sn-glycerol 3-phosphate = a 1,2-diacyl-sn-glycero-3-phospho-(1'-sn-glycero-3'-phosphate) + CMP + H(+)</text>
        <dbReference type="Rhea" id="RHEA:12593"/>
        <dbReference type="ChEBI" id="CHEBI:15378"/>
        <dbReference type="ChEBI" id="CHEBI:57597"/>
        <dbReference type="ChEBI" id="CHEBI:58332"/>
        <dbReference type="ChEBI" id="CHEBI:60110"/>
        <dbReference type="ChEBI" id="CHEBI:60377"/>
        <dbReference type="EC" id="2.7.8.5"/>
    </reaction>
</comment>
<dbReference type="GO" id="GO:0046474">
    <property type="term" value="P:glycerophospholipid biosynthetic process"/>
    <property type="evidence" value="ECO:0007669"/>
    <property type="project" value="TreeGrafter"/>
</dbReference>
<dbReference type="EC" id="2.7.8.5" evidence="4 15"/>
<keyword evidence="7 16" id="KW-0808">Transferase</keyword>
<protein>
    <recommendedName>
        <fullName evidence="5 15">CDP-diacylglycerol--glycerol-3-phosphate 3-phosphatidyltransferase</fullName>
        <ecNumber evidence="4 15">2.7.8.5</ecNumber>
    </recommendedName>
</protein>
<organism evidence="18 19">
    <name type="scientific">Pseudobacteriovorax antillogorgiicola</name>
    <dbReference type="NCBI Taxonomy" id="1513793"/>
    <lineage>
        <taxon>Bacteria</taxon>
        <taxon>Pseudomonadati</taxon>
        <taxon>Bdellovibrionota</taxon>
        <taxon>Oligoflexia</taxon>
        <taxon>Oligoflexales</taxon>
        <taxon>Pseudobacteriovoracaceae</taxon>
        <taxon>Pseudobacteriovorax</taxon>
    </lineage>
</organism>
<dbReference type="GO" id="GO:0016020">
    <property type="term" value="C:membrane"/>
    <property type="evidence" value="ECO:0007669"/>
    <property type="project" value="UniProtKB-SubCell"/>
</dbReference>
<dbReference type="PANTHER" id="PTHR14269:SF62">
    <property type="entry name" value="CDP-DIACYLGLYCEROL--GLYCEROL-3-PHOSPHATE 3-PHOSPHATIDYLTRANSFERASE 1, CHLOROPLASTIC"/>
    <property type="match status" value="1"/>
</dbReference>
<dbReference type="RefSeq" id="WP_143478168.1">
    <property type="nucleotide sequence ID" value="NZ_SLZT01000007.1"/>
</dbReference>
<dbReference type="NCBIfam" id="TIGR00560">
    <property type="entry name" value="pgsA"/>
    <property type="match status" value="1"/>
</dbReference>
<dbReference type="AlphaFoldDB" id="A0A1Y6BS35"/>
<evidence type="ECO:0000313" key="18">
    <source>
        <dbReference type="EMBL" id="SMF22443.1"/>
    </source>
</evidence>
<dbReference type="InterPro" id="IPR004570">
    <property type="entry name" value="Phosphatidylglycerol_P_synth"/>
</dbReference>
<sequence length="185" mass="20760">MKPDEMTSWLKTLPNKLTLMRVAVVPIILILFPLDVQGIKVFCAILFGLAAMTDFFDGYLARKYNGVTKMGALLDPISDKVLVTAAIILLTNDNIMPAWIATLIICREIAVSGLRLAAMEQKFTIEVNSFGKWKTAVQDLAIGFLMSSLASWYVPGMVLIWISIGLSYYSAYTYWAKYWELSRSK</sequence>
<dbReference type="EMBL" id="FWZT01000007">
    <property type="protein sequence ID" value="SMF22443.1"/>
    <property type="molecule type" value="Genomic_DNA"/>
</dbReference>
<dbReference type="InterPro" id="IPR050324">
    <property type="entry name" value="CDP-alcohol_PTase-I"/>
</dbReference>
<evidence type="ECO:0000256" key="15">
    <source>
        <dbReference type="NCBIfam" id="TIGR00560"/>
    </source>
</evidence>
<evidence type="ECO:0000256" key="6">
    <source>
        <dbReference type="ARBA" id="ARBA00022516"/>
    </source>
</evidence>
<comment type="pathway">
    <text evidence="2">Phospholipid metabolism; phosphatidylglycerol biosynthesis; phosphatidylglycerol from CDP-diacylglycerol: step 1/2.</text>
</comment>
<reference evidence="19" key="1">
    <citation type="submission" date="2017-04" db="EMBL/GenBank/DDBJ databases">
        <authorList>
            <person name="Varghese N."/>
            <person name="Submissions S."/>
        </authorList>
    </citation>
    <scope>NUCLEOTIDE SEQUENCE [LARGE SCALE GENOMIC DNA]</scope>
    <source>
        <strain evidence="19">RKEM611</strain>
    </source>
</reference>
<gene>
    <name evidence="18" type="ORF">SAMN06296036_107191</name>
</gene>
<comment type="subcellular location">
    <subcellularLocation>
        <location evidence="1">Membrane</location>
        <topology evidence="1">Multi-pass membrane protein</topology>
    </subcellularLocation>
</comment>
<feature type="transmembrane region" description="Helical" evidence="17">
    <location>
        <begin position="152"/>
        <end position="175"/>
    </location>
</feature>
<evidence type="ECO:0000256" key="10">
    <source>
        <dbReference type="ARBA" id="ARBA00023098"/>
    </source>
</evidence>
<evidence type="ECO:0000256" key="16">
    <source>
        <dbReference type="RuleBase" id="RU003750"/>
    </source>
</evidence>